<sequence>MTGGNAQYGDASSVDAQAYNHEASPVGTDNLACGELAYPPEVVSAYESPASQCKHKQQQAHAEVAVDEQRRRVVPAGLSPVEGCAVLHAIDTSNNVSREEPMLHSWQINDIMTVYHPHANLPPKIEHLKDHGRSSISNHALPVDDDPTSKFGTCAEFEFAEIILEAALNHKQIDRLLAVIHAIRDGASFGFHNHADVEAAWNTASRWYAPFKQKTISDTYEGKSFEFPVFYRDPWQYALDVIRDPIYASHITWDAQCLFKYNGTKWVAYVHEPYTTEGFWDAQTALPANAKPVCFAIYADKTKLSSSGTAKGYPAMGCILNTDVELRNGAGPAGGRIIGWLPIIEEDEKDKNKPAWINFKRNIWHKSFRVILQHIIEIASVGQKFICGDGVERFLFPIISILTADYEEQCSMALTRGLNGLCPCPVCLVPNKEQNNLLVYYPCRNAEEVKAIILNTALSATAKDNQLKALGMRNVYNVFWDVPHLNSYKAISFDRLHFNHIGLFADHLWKQFHKTVKDMRNHQRAMSAIDSNMAQLPRWQNFNHFSKIMGVYFADGTKHEDVSKSIVFAAHSVVTEEASPLGYLMLQCIRAYLEHDMYLGLEVHTKETIALGRAALYRFAELLHRFEERFPDKKWVFPKLHWQHHSYDDIWDKGVTRNYNTKPYENQHGEIKDTYEQRTNFKDYAQQITRINHHFYTAVCIREHINVHDKQVEDAELDNDATGNAVIHGPRPLPKCLQFGKVYLGSGSKLISFEDVQSQHQNDIAFMHFRLRFTSFVNEAMPSLNGTKWCYFPESKIQEFKFLKIDFTSKVTWKKETDYLRCNPNFYGRPQYDGILAELDGGDIIFGKLIYSFTCQIGDKNHLFALIQPFDMPIGEIPRKDKQLHLYRLHSSSTKHFMFISCQSIIRGALLVEDFAISSDYLVIDVVDSDWFLRCRETFKGYITW</sequence>
<organism evidence="1 2">
    <name type="scientific">Phlebia brevispora</name>
    <dbReference type="NCBI Taxonomy" id="194682"/>
    <lineage>
        <taxon>Eukaryota</taxon>
        <taxon>Fungi</taxon>
        <taxon>Dikarya</taxon>
        <taxon>Basidiomycota</taxon>
        <taxon>Agaricomycotina</taxon>
        <taxon>Agaricomycetes</taxon>
        <taxon>Polyporales</taxon>
        <taxon>Meruliaceae</taxon>
        <taxon>Phlebia</taxon>
    </lineage>
</organism>
<reference evidence="1" key="1">
    <citation type="submission" date="2022-07" db="EMBL/GenBank/DDBJ databases">
        <title>Genome Sequence of Phlebia brevispora.</title>
        <authorList>
            <person name="Buettner E."/>
        </authorList>
    </citation>
    <scope>NUCLEOTIDE SEQUENCE</scope>
    <source>
        <strain evidence="1">MPL23</strain>
    </source>
</reference>
<comment type="caution">
    <text evidence="1">The sequence shown here is derived from an EMBL/GenBank/DDBJ whole genome shotgun (WGS) entry which is preliminary data.</text>
</comment>
<evidence type="ECO:0000313" key="2">
    <source>
        <dbReference type="Proteomes" id="UP001148662"/>
    </source>
</evidence>
<protein>
    <submittedName>
        <fullName evidence="1">Uncharacterized protein</fullName>
    </submittedName>
</protein>
<gene>
    <name evidence="1" type="ORF">NM688_g5244</name>
</gene>
<evidence type="ECO:0000313" key="1">
    <source>
        <dbReference type="EMBL" id="KAJ3548840.1"/>
    </source>
</evidence>
<proteinExistence type="predicted"/>
<keyword evidence="2" id="KW-1185">Reference proteome</keyword>
<dbReference type="EMBL" id="JANHOG010000949">
    <property type="protein sequence ID" value="KAJ3548840.1"/>
    <property type="molecule type" value="Genomic_DNA"/>
</dbReference>
<accession>A0ACC1SYH1</accession>
<dbReference type="Proteomes" id="UP001148662">
    <property type="component" value="Unassembled WGS sequence"/>
</dbReference>
<name>A0ACC1SYH1_9APHY</name>